<organism evidence="2 3">
    <name type="scientific">Echria macrotheca</name>
    <dbReference type="NCBI Taxonomy" id="438768"/>
    <lineage>
        <taxon>Eukaryota</taxon>
        <taxon>Fungi</taxon>
        <taxon>Dikarya</taxon>
        <taxon>Ascomycota</taxon>
        <taxon>Pezizomycotina</taxon>
        <taxon>Sordariomycetes</taxon>
        <taxon>Sordariomycetidae</taxon>
        <taxon>Sordariales</taxon>
        <taxon>Schizotheciaceae</taxon>
        <taxon>Echria</taxon>
    </lineage>
</organism>
<dbReference type="AlphaFoldDB" id="A0AAJ0B5S9"/>
<dbReference type="InterPro" id="IPR029058">
    <property type="entry name" value="AB_hydrolase_fold"/>
</dbReference>
<accession>A0AAJ0B5S9</accession>
<dbReference type="Proteomes" id="UP001239445">
    <property type="component" value="Unassembled WGS sequence"/>
</dbReference>
<keyword evidence="1" id="KW-0732">Signal</keyword>
<dbReference type="Gene3D" id="3.40.50.1820">
    <property type="entry name" value="alpha/beta hydrolase"/>
    <property type="match status" value="1"/>
</dbReference>
<keyword evidence="3" id="KW-1185">Reference proteome</keyword>
<evidence type="ECO:0000256" key="1">
    <source>
        <dbReference type="SAM" id="SignalP"/>
    </source>
</evidence>
<dbReference type="EMBL" id="MU839840">
    <property type="protein sequence ID" value="KAK1752210.1"/>
    <property type="molecule type" value="Genomic_DNA"/>
</dbReference>
<dbReference type="SUPFAM" id="SSF53474">
    <property type="entry name" value="alpha/beta-Hydrolases"/>
    <property type="match status" value="1"/>
</dbReference>
<protein>
    <submittedName>
        <fullName evidence="2">Alpha/beta-hydrolase</fullName>
    </submittedName>
</protein>
<evidence type="ECO:0000313" key="2">
    <source>
        <dbReference type="EMBL" id="KAK1752210.1"/>
    </source>
</evidence>
<sequence>MKTASILSAFFAVVSASPLDARQGANGNGPYGAVSVSTDSSLSNHAIYIPDSSKTGSTKLPVLVWGNGGCGGDGASNAKFLGQVASNGYLVIASGRPGGSGSTTAQMMTQSIDFAVKVAGTGKYANVDATKIMAAGFSCGGVEAMAQSWDARVKTIGIFSSGLLTNYTAASTFTKPILYCIGGSGDVAYNNAERDFKALSSNTPAWKGNLPLGHGGDLFSTNGGKFGKAGINWMNWLFKGDETAAAYFTSGYKSDGWSVETHALDKLKPF</sequence>
<feature type="signal peptide" evidence="1">
    <location>
        <begin position="1"/>
        <end position="16"/>
    </location>
</feature>
<name>A0AAJ0B5S9_9PEZI</name>
<reference evidence="2" key="1">
    <citation type="submission" date="2023-06" db="EMBL/GenBank/DDBJ databases">
        <title>Genome-scale phylogeny and comparative genomics of the fungal order Sordariales.</title>
        <authorList>
            <consortium name="Lawrence Berkeley National Laboratory"/>
            <person name="Hensen N."/>
            <person name="Bonometti L."/>
            <person name="Westerberg I."/>
            <person name="Brannstrom I.O."/>
            <person name="Guillou S."/>
            <person name="Cros-Aarteil S."/>
            <person name="Calhoun S."/>
            <person name="Haridas S."/>
            <person name="Kuo A."/>
            <person name="Mondo S."/>
            <person name="Pangilinan J."/>
            <person name="Riley R."/>
            <person name="Labutti K."/>
            <person name="Andreopoulos B."/>
            <person name="Lipzen A."/>
            <person name="Chen C."/>
            <person name="Yanf M."/>
            <person name="Daum C."/>
            <person name="Ng V."/>
            <person name="Clum A."/>
            <person name="Steindorff A."/>
            <person name="Ohm R."/>
            <person name="Martin F."/>
            <person name="Silar P."/>
            <person name="Natvig D."/>
            <person name="Lalanne C."/>
            <person name="Gautier V."/>
            <person name="Ament-Velasquez S.L."/>
            <person name="Kruys A."/>
            <person name="Hutchinson M.I."/>
            <person name="Powell A.J."/>
            <person name="Barry K."/>
            <person name="Miller A.N."/>
            <person name="Grigoriev I.V."/>
            <person name="Debuchy R."/>
            <person name="Gladieux P."/>
            <person name="Thoren M.H."/>
            <person name="Johannesson H."/>
        </authorList>
    </citation>
    <scope>NUCLEOTIDE SEQUENCE</scope>
    <source>
        <strain evidence="2">PSN4</strain>
    </source>
</reference>
<proteinExistence type="predicted"/>
<feature type="chain" id="PRO_5042479194" evidence="1">
    <location>
        <begin position="17"/>
        <end position="270"/>
    </location>
</feature>
<evidence type="ECO:0000313" key="3">
    <source>
        <dbReference type="Proteomes" id="UP001239445"/>
    </source>
</evidence>
<gene>
    <name evidence="2" type="ORF">QBC47DRAFT_433196</name>
</gene>
<comment type="caution">
    <text evidence="2">The sequence shown here is derived from an EMBL/GenBank/DDBJ whole genome shotgun (WGS) entry which is preliminary data.</text>
</comment>